<dbReference type="Pfam" id="PF04101">
    <property type="entry name" value="Glyco_tran_28_C"/>
    <property type="match status" value="1"/>
</dbReference>
<dbReference type="PANTHER" id="PTHR12867:SF6">
    <property type="entry name" value="N-ACETYLGLUCOSAMINYLDIPHOSPHODOLICHOL N-ACETYLGLUCOSAMINYLTRANSFERASE"/>
    <property type="match status" value="1"/>
</dbReference>
<dbReference type="GO" id="GO:0005783">
    <property type="term" value="C:endoplasmic reticulum"/>
    <property type="evidence" value="ECO:0007669"/>
    <property type="project" value="UniProtKB-SubCell"/>
</dbReference>
<dbReference type="PANTHER" id="PTHR12867">
    <property type="entry name" value="GLYCOSYL TRANSFERASE-RELATED"/>
    <property type="match status" value="1"/>
</dbReference>
<organism evidence="9">
    <name type="scientific">Cryptosporidium canis</name>
    <dbReference type="NCBI Taxonomy" id="195482"/>
    <lineage>
        <taxon>Eukaryota</taxon>
        <taxon>Sar</taxon>
        <taxon>Alveolata</taxon>
        <taxon>Apicomplexa</taxon>
        <taxon>Conoidasida</taxon>
        <taxon>Coccidia</taxon>
        <taxon>Eucoccidiorida</taxon>
        <taxon>Eimeriorina</taxon>
        <taxon>Cryptosporidiidae</taxon>
        <taxon>Cryptosporidium</taxon>
    </lineage>
</organism>
<evidence type="ECO:0000313" key="9">
    <source>
        <dbReference type="EMBL" id="KAJ1604884.1"/>
    </source>
</evidence>
<name>A0A9D5HUN1_9CRYT</name>
<evidence type="ECO:0000256" key="3">
    <source>
        <dbReference type="ARBA" id="ARBA00012614"/>
    </source>
</evidence>
<sequence length="144" mass="16338">MSVLVTVGTTKFDILIRQVDTREFHDKLLDCGYTHLTIQYGSGEYVPVERKVQHSSVVGDNLGHKESLRIVCTAYLREIQYSEYDLVIGHAGAGTILNSLRSNRKMIVVINKSLMDNHQAELAAQLHNDKHLFAIDEIRDLNQM</sequence>
<feature type="non-terminal residue" evidence="9">
    <location>
        <position position="144"/>
    </location>
</feature>
<gene>
    <name evidence="9" type="ORF">OJ253_3428</name>
</gene>
<dbReference type="GO" id="GO:0006488">
    <property type="term" value="P:dolichol-linked oligosaccharide biosynthetic process"/>
    <property type="evidence" value="ECO:0007669"/>
    <property type="project" value="InterPro"/>
</dbReference>
<evidence type="ECO:0000256" key="6">
    <source>
        <dbReference type="ARBA" id="ARBA00022679"/>
    </source>
</evidence>
<protein>
    <recommendedName>
        <fullName evidence="4">UDP-N-acetylglucosamine transferase subunit ALG13</fullName>
        <ecNumber evidence="3">2.4.1.141</ecNumber>
    </recommendedName>
</protein>
<evidence type="ECO:0000256" key="7">
    <source>
        <dbReference type="ARBA" id="ARBA00022824"/>
    </source>
</evidence>
<keyword evidence="5" id="KW-0328">Glycosyltransferase</keyword>
<dbReference type="OrthoDB" id="20273at2759"/>
<evidence type="ECO:0000256" key="4">
    <source>
        <dbReference type="ARBA" id="ARBA00017468"/>
    </source>
</evidence>
<accession>A0A9D5HUN1</accession>
<comment type="similarity">
    <text evidence="2">Belongs to the glycosyltransferase 28 family.</text>
</comment>
<evidence type="ECO:0000259" key="8">
    <source>
        <dbReference type="Pfam" id="PF04101"/>
    </source>
</evidence>
<dbReference type="Gene3D" id="3.40.50.2000">
    <property type="entry name" value="Glycogen Phosphorylase B"/>
    <property type="match status" value="1"/>
</dbReference>
<dbReference type="InterPro" id="IPR039042">
    <property type="entry name" value="Alg13-like"/>
</dbReference>
<dbReference type="EMBL" id="JAPCXC010000115">
    <property type="protein sequence ID" value="KAJ1604884.1"/>
    <property type="molecule type" value="Genomic_DNA"/>
</dbReference>
<comment type="caution">
    <text evidence="9">The sequence shown here is derived from an EMBL/GenBank/DDBJ whole genome shotgun (WGS) entry which is preliminary data.</text>
</comment>
<dbReference type="GO" id="GO:0004577">
    <property type="term" value="F:N-acetylglucosaminyldiphosphodolichol N-acetylglucosaminyltransferase activity"/>
    <property type="evidence" value="ECO:0007669"/>
    <property type="project" value="UniProtKB-EC"/>
</dbReference>
<dbReference type="Proteomes" id="UP001067231">
    <property type="component" value="Unassembled WGS sequence"/>
</dbReference>
<evidence type="ECO:0000256" key="5">
    <source>
        <dbReference type="ARBA" id="ARBA00022676"/>
    </source>
</evidence>
<comment type="subcellular location">
    <subcellularLocation>
        <location evidence="1">Endoplasmic reticulum</location>
    </subcellularLocation>
</comment>
<feature type="domain" description="Glycosyl transferase family 28 C-terminal" evidence="8">
    <location>
        <begin position="3"/>
        <end position="126"/>
    </location>
</feature>
<keyword evidence="6 9" id="KW-0808">Transferase</keyword>
<reference evidence="9" key="1">
    <citation type="submission" date="2022-10" db="EMBL/GenBank/DDBJ databases">
        <title>Adaptive evolution leads to modifications in subtelomeric GC content in a zoonotic Cryptosporidium species.</title>
        <authorList>
            <person name="Li J."/>
            <person name="Feng Y."/>
            <person name="Xiao L."/>
        </authorList>
    </citation>
    <scope>NUCLEOTIDE SEQUENCE</scope>
    <source>
        <strain evidence="9">33844</strain>
    </source>
</reference>
<dbReference type="EC" id="2.4.1.141" evidence="3"/>
<dbReference type="InterPro" id="IPR007235">
    <property type="entry name" value="Glyco_trans_28_C"/>
</dbReference>
<evidence type="ECO:0000256" key="1">
    <source>
        <dbReference type="ARBA" id="ARBA00004240"/>
    </source>
</evidence>
<dbReference type="AlphaFoldDB" id="A0A9D5HUN1"/>
<keyword evidence="7" id="KW-0256">Endoplasmic reticulum</keyword>
<evidence type="ECO:0000256" key="2">
    <source>
        <dbReference type="ARBA" id="ARBA00006962"/>
    </source>
</evidence>
<proteinExistence type="inferred from homology"/>